<name>A0AAN9ABR9_HALRR</name>
<comment type="caution">
    <text evidence="1">The sequence shown here is derived from an EMBL/GenBank/DDBJ whole genome shotgun (WGS) entry which is preliminary data.</text>
</comment>
<evidence type="ECO:0000313" key="1">
    <source>
        <dbReference type="EMBL" id="KAK7081954.1"/>
    </source>
</evidence>
<sequence length="120" mass="12896">MSEMVSSCSSTADALQLIQISGIGGDVNIDKLSLEQRQVLNIDCLLTNENVRTMVDRLKEDIQSEKTNAVVKALLDATGVSSVLKDMDRVESSASKNKESTVIGETLRGISDVVSSAFMT</sequence>
<evidence type="ECO:0000313" key="2">
    <source>
        <dbReference type="Proteomes" id="UP001381693"/>
    </source>
</evidence>
<protein>
    <submittedName>
        <fullName evidence="1">Uncharacterized protein</fullName>
    </submittedName>
</protein>
<accession>A0AAN9ABR9</accession>
<dbReference type="Proteomes" id="UP001381693">
    <property type="component" value="Unassembled WGS sequence"/>
</dbReference>
<dbReference type="AlphaFoldDB" id="A0AAN9ABR9"/>
<proteinExistence type="predicted"/>
<reference evidence="1 2" key="1">
    <citation type="submission" date="2023-11" db="EMBL/GenBank/DDBJ databases">
        <title>Halocaridina rubra genome assembly.</title>
        <authorList>
            <person name="Smith C."/>
        </authorList>
    </citation>
    <scope>NUCLEOTIDE SEQUENCE [LARGE SCALE GENOMIC DNA]</scope>
    <source>
        <strain evidence="1">EP-1</strain>
        <tissue evidence="1">Whole</tissue>
    </source>
</reference>
<gene>
    <name evidence="1" type="ORF">SK128_011770</name>
</gene>
<organism evidence="1 2">
    <name type="scientific">Halocaridina rubra</name>
    <name type="common">Hawaiian red shrimp</name>
    <dbReference type="NCBI Taxonomy" id="373956"/>
    <lineage>
        <taxon>Eukaryota</taxon>
        <taxon>Metazoa</taxon>
        <taxon>Ecdysozoa</taxon>
        <taxon>Arthropoda</taxon>
        <taxon>Crustacea</taxon>
        <taxon>Multicrustacea</taxon>
        <taxon>Malacostraca</taxon>
        <taxon>Eumalacostraca</taxon>
        <taxon>Eucarida</taxon>
        <taxon>Decapoda</taxon>
        <taxon>Pleocyemata</taxon>
        <taxon>Caridea</taxon>
        <taxon>Atyoidea</taxon>
        <taxon>Atyidae</taxon>
        <taxon>Halocaridina</taxon>
    </lineage>
</organism>
<dbReference type="EMBL" id="JAXCGZ010004316">
    <property type="protein sequence ID" value="KAK7081954.1"/>
    <property type="molecule type" value="Genomic_DNA"/>
</dbReference>
<keyword evidence="2" id="KW-1185">Reference proteome</keyword>